<evidence type="ECO:0000259" key="3">
    <source>
        <dbReference type="PROSITE" id="PS51186"/>
    </source>
</evidence>
<dbReference type="GO" id="GO:0004596">
    <property type="term" value="F:protein-N-terminal amino-acid acetyltransferase activity"/>
    <property type="evidence" value="ECO:0007669"/>
    <property type="project" value="TreeGrafter"/>
</dbReference>
<keyword evidence="5" id="KW-1185">Reference proteome</keyword>
<dbReference type="SUPFAM" id="SSF55729">
    <property type="entry name" value="Acyl-CoA N-acyltransferases (Nat)"/>
    <property type="match status" value="1"/>
</dbReference>
<evidence type="ECO:0000313" key="5">
    <source>
        <dbReference type="Proteomes" id="UP000809789"/>
    </source>
</evidence>
<dbReference type="InterPro" id="IPR000182">
    <property type="entry name" value="GNAT_dom"/>
</dbReference>
<proteinExistence type="predicted"/>
<dbReference type="EMBL" id="JAESVG020000005">
    <property type="protein sequence ID" value="KAG8627247.1"/>
    <property type="molecule type" value="Genomic_DNA"/>
</dbReference>
<dbReference type="PANTHER" id="PTHR45910:SF1">
    <property type="entry name" value="N-ALPHA-ACETYLTRANSFERASE 20"/>
    <property type="match status" value="1"/>
</dbReference>
<dbReference type="AlphaFoldDB" id="A0A8K0L196"/>
<dbReference type="PROSITE" id="PS51186">
    <property type="entry name" value="GNAT"/>
    <property type="match status" value="1"/>
</dbReference>
<sequence>MTTLRRMGPKDLFRFNTCNLDPLTETYNIGFYLEYFTKWPELCLVIEDSQGKIQAYILGKLESSPYPAPLSPYVPSNPFYRSPSSQGQNYLPLHIHITCLTVAPTARRQGHATLLSTALERYGDEKQAWFVDLFVRKSNEAAVKLYRGMGYTVWRTVRGYYADGEDAWDMRKPLARDKGRETIREGGERAMVDPGEVW</sequence>
<name>A0A8K0L196_9PEZI</name>
<evidence type="ECO:0000313" key="4">
    <source>
        <dbReference type="EMBL" id="KAG8627247.1"/>
    </source>
</evidence>
<reference evidence="4" key="1">
    <citation type="submission" date="2021-07" db="EMBL/GenBank/DDBJ databases">
        <title>Elsinoe batatas strain:CRI-CJ2 Genome sequencing and assembly.</title>
        <authorList>
            <person name="Huang L."/>
        </authorList>
    </citation>
    <scope>NUCLEOTIDE SEQUENCE</scope>
    <source>
        <strain evidence="4">CRI-CJ2</strain>
    </source>
</reference>
<dbReference type="OrthoDB" id="10264728at2759"/>
<dbReference type="Gene3D" id="3.40.630.30">
    <property type="match status" value="1"/>
</dbReference>
<comment type="caution">
    <text evidence="4">The sequence shown here is derived from an EMBL/GenBank/DDBJ whole genome shotgun (WGS) entry which is preliminary data.</text>
</comment>
<keyword evidence="2" id="KW-0012">Acyltransferase</keyword>
<dbReference type="Proteomes" id="UP000809789">
    <property type="component" value="Unassembled WGS sequence"/>
</dbReference>
<evidence type="ECO:0000256" key="2">
    <source>
        <dbReference type="ARBA" id="ARBA00023315"/>
    </source>
</evidence>
<dbReference type="PANTHER" id="PTHR45910">
    <property type="entry name" value="N-ALPHA-ACETYLTRANSFERASE 20"/>
    <property type="match status" value="1"/>
</dbReference>
<dbReference type="GO" id="GO:0031416">
    <property type="term" value="C:NatB complex"/>
    <property type="evidence" value="ECO:0007669"/>
    <property type="project" value="TreeGrafter"/>
</dbReference>
<feature type="domain" description="N-acetyltransferase" evidence="3">
    <location>
        <begin position="2"/>
        <end position="175"/>
    </location>
</feature>
<gene>
    <name evidence="4" type="ORF">KVT40_004730</name>
</gene>
<keyword evidence="1" id="KW-0808">Transferase</keyword>
<protein>
    <recommendedName>
        <fullName evidence="3">N-acetyltransferase domain-containing protein</fullName>
    </recommendedName>
</protein>
<dbReference type="InterPro" id="IPR016181">
    <property type="entry name" value="Acyl_CoA_acyltransferase"/>
</dbReference>
<dbReference type="InterPro" id="IPR051646">
    <property type="entry name" value="NatB_acetyltransferase_subunit"/>
</dbReference>
<accession>A0A8K0L196</accession>
<evidence type="ECO:0000256" key="1">
    <source>
        <dbReference type="ARBA" id="ARBA00022679"/>
    </source>
</evidence>
<organism evidence="4 5">
    <name type="scientific">Elsinoe batatas</name>
    <dbReference type="NCBI Taxonomy" id="2601811"/>
    <lineage>
        <taxon>Eukaryota</taxon>
        <taxon>Fungi</taxon>
        <taxon>Dikarya</taxon>
        <taxon>Ascomycota</taxon>
        <taxon>Pezizomycotina</taxon>
        <taxon>Dothideomycetes</taxon>
        <taxon>Dothideomycetidae</taxon>
        <taxon>Myriangiales</taxon>
        <taxon>Elsinoaceae</taxon>
        <taxon>Elsinoe</taxon>
    </lineage>
</organism>
<dbReference type="Pfam" id="PF00583">
    <property type="entry name" value="Acetyltransf_1"/>
    <property type="match status" value="1"/>
</dbReference>